<dbReference type="EMBL" id="MN739921">
    <property type="protein sequence ID" value="QHT77731.1"/>
    <property type="molecule type" value="Genomic_DNA"/>
</dbReference>
<keyword evidence="1" id="KW-1133">Transmembrane helix</keyword>
<name>A0A6C0HAX0_9ZZZZ</name>
<accession>A0A6C0HAX0</accession>
<feature type="transmembrane region" description="Helical" evidence="1">
    <location>
        <begin position="38"/>
        <end position="62"/>
    </location>
</feature>
<evidence type="ECO:0000256" key="1">
    <source>
        <dbReference type="SAM" id="Phobius"/>
    </source>
</evidence>
<evidence type="ECO:0000313" key="2">
    <source>
        <dbReference type="EMBL" id="QHT77731.1"/>
    </source>
</evidence>
<proteinExistence type="predicted"/>
<protein>
    <submittedName>
        <fullName evidence="2">Uncharacterized protein</fullName>
    </submittedName>
</protein>
<keyword evidence="1" id="KW-0812">Transmembrane</keyword>
<keyword evidence="1" id="KW-0472">Membrane</keyword>
<reference evidence="2" key="1">
    <citation type="journal article" date="2020" name="Nature">
        <title>Giant virus diversity and host interactions through global metagenomics.</title>
        <authorList>
            <person name="Schulz F."/>
            <person name="Roux S."/>
            <person name="Paez-Espino D."/>
            <person name="Jungbluth S."/>
            <person name="Walsh D.A."/>
            <person name="Denef V.J."/>
            <person name="McMahon K.D."/>
            <person name="Konstantinidis K.T."/>
            <person name="Eloe-Fadrosh E.A."/>
            <person name="Kyrpides N.C."/>
            <person name="Woyke T."/>
        </authorList>
    </citation>
    <scope>NUCLEOTIDE SEQUENCE</scope>
    <source>
        <strain evidence="2">GVMAG-M-3300023179-90</strain>
    </source>
</reference>
<sequence>MLNIRDTCIEFFKNEDTRKNVKEMLKPITNIIYNEMYYYIWFICIYNVLLLFIIIVNLVLLIKLLNFNPLKTITNSDL</sequence>
<dbReference type="AlphaFoldDB" id="A0A6C0HAX0"/>
<organism evidence="2">
    <name type="scientific">viral metagenome</name>
    <dbReference type="NCBI Taxonomy" id="1070528"/>
    <lineage>
        <taxon>unclassified sequences</taxon>
        <taxon>metagenomes</taxon>
        <taxon>organismal metagenomes</taxon>
    </lineage>
</organism>